<gene>
    <name evidence="1" type="ORF">NM948_12645</name>
</gene>
<name>A0A9X3UT41_PASMD</name>
<protein>
    <submittedName>
        <fullName evidence="1">Tail protein X</fullName>
    </submittedName>
</protein>
<evidence type="ECO:0000313" key="1">
    <source>
        <dbReference type="EMBL" id="MDA5624373.1"/>
    </source>
</evidence>
<comment type="caution">
    <text evidence="1">The sequence shown here is derived from an EMBL/GenBank/DDBJ whole genome shotgun (WGS) entry which is preliminary data.</text>
</comment>
<evidence type="ECO:0000313" key="2">
    <source>
        <dbReference type="Proteomes" id="UP001145481"/>
    </source>
</evidence>
<dbReference type="Proteomes" id="UP001145481">
    <property type="component" value="Unassembled WGS sequence"/>
</dbReference>
<dbReference type="RefSeq" id="WP_151248802.1">
    <property type="nucleotide sequence ID" value="NZ_JADMLJ010000057.1"/>
</dbReference>
<accession>A0A9X3UT41</accession>
<sequence length="67" mass="7516">MQVYAEQNDTLDAVIFRHIGTSNGLLEETLILNPNLANQPVLEIGTAVVLPKKQQQTIKKDSLKLWD</sequence>
<dbReference type="AlphaFoldDB" id="A0A9X3UT41"/>
<dbReference type="EMBL" id="JANJHC010000075">
    <property type="protein sequence ID" value="MDA5624373.1"/>
    <property type="molecule type" value="Genomic_DNA"/>
</dbReference>
<dbReference type="Pfam" id="PF05489">
    <property type="entry name" value="Phage_tail_X"/>
    <property type="match status" value="1"/>
</dbReference>
<organism evidence="1 2">
    <name type="scientific">Pasteurella multocida</name>
    <dbReference type="NCBI Taxonomy" id="747"/>
    <lineage>
        <taxon>Bacteria</taxon>
        <taxon>Pseudomonadati</taxon>
        <taxon>Pseudomonadota</taxon>
        <taxon>Gammaproteobacteria</taxon>
        <taxon>Pasteurellales</taxon>
        <taxon>Pasteurellaceae</taxon>
        <taxon>Pasteurella</taxon>
    </lineage>
</organism>
<dbReference type="InterPro" id="IPR008861">
    <property type="entry name" value="GpX-like"/>
</dbReference>
<proteinExistence type="predicted"/>
<reference evidence="1" key="1">
    <citation type="submission" date="2022-07" db="EMBL/GenBank/DDBJ databases">
        <title>Genome-based characterization of novel serogroup A variants of Pasteurella multocida.</title>
        <authorList>
            <person name="Prajapati A."/>
            <person name="Yogisharadhya R."/>
            <person name="Mohanty N."/>
            <person name="Chanda M."/>
            <person name="Mendem S.K."/>
            <person name="Siddaramappa S."/>
            <person name="Shivachandra S.B."/>
        </authorList>
    </citation>
    <scope>NUCLEOTIDE SEQUENCE</scope>
    <source>
        <strain evidence="1">NIVEDIPm19</strain>
    </source>
</reference>